<proteinExistence type="predicted"/>
<keyword evidence="3" id="KW-1185">Reference proteome</keyword>
<comment type="caution">
    <text evidence="2">The sequence shown here is derived from an EMBL/GenBank/DDBJ whole genome shotgun (WGS) entry which is preliminary data.</text>
</comment>
<evidence type="ECO:0000313" key="2">
    <source>
        <dbReference type="EMBL" id="GIX81639.1"/>
    </source>
</evidence>
<reference evidence="2 3" key="1">
    <citation type="submission" date="2021-06" db="EMBL/GenBank/DDBJ databases">
        <title>Caerostris extrusa draft genome.</title>
        <authorList>
            <person name="Kono N."/>
            <person name="Arakawa K."/>
        </authorList>
    </citation>
    <scope>NUCLEOTIDE SEQUENCE [LARGE SCALE GENOMIC DNA]</scope>
</reference>
<feature type="compositionally biased region" description="Basic and acidic residues" evidence="1">
    <location>
        <begin position="1"/>
        <end position="11"/>
    </location>
</feature>
<evidence type="ECO:0000313" key="3">
    <source>
        <dbReference type="Proteomes" id="UP001054945"/>
    </source>
</evidence>
<feature type="region of interest" description="Disordered" evidence="1">
    <location>
        <begin position="1"/>
        <end position="26"/>
    </location>
</feature>
<dbReference type="Proteomes" id="UP001054945">
    <property type="component" value="Unassembled WGS sequence"/>
</dbReference>
<accession>A0AAV4NA02</accession>
<name>A0AAV4NA02_CAEEX</name>
<organism evidence="2 3">
    <name type="scientific">Caerostris extrusa</name>
    <name type="common">Bark spider</name>
    <name type="synonym">Caerostris bankana</name>
    <dbReference type="NCBI Taxonomy" id="172846"/>
    <lineage>
        <taxon>Eukaryota</taxon>
        <taxon>Metazoa</taxon>
        <taxon>Ecdysozoa</taxon>
        <taxon>Arthropoda</taxon>
        <taxon>Chelicerata</taxon>
        <taxon>Arachnida</taxon>
        <taxon>Araneae</taxon>
        <taxon>Araneomorphae</taxon>
        <taxon>Entelegynae</taxon>
        <taxon>Araneoidea</taxon>
        <taxon>Araneidae</taxon>
        <taxon>Caerostris</taxon>
    </lineage>
</organism>
<feature type="compositionally biased region" description="Polar residues" evidence="1">
    <location>
        <begin position="15"/>
        <end position="26"/>
    </location>
</feature>
<sequence length="115" mass="13029">MGVDPWFERTPDGASEQTQGRSQSNCSKISQRISCLKLVTKKSNTCGINGEQGNQFPEKIKHLRCKNSAKFVNGLRGMHCGTVMNWKRIDLSTPDRMSSQRQQDAYVFGDRRFSV</sequence>
<dbReference type="AlphaFoldDB" id="A0AAV4NA02"/>
<dbReference type="EMBL" id="BPLR01003150">
    <property type="protein sequence ID" value="GIX81639.1"/>
    <property type="molecule type" value="Genomic_DNA"/>
</dbReference>
<protein>
    <submittedName>
        <fullName evidence="2">Uncharacterized protein</fullName>
    </submittedName>
</protein>
<evidence type="ECO:0000256" key="1">
    <source>
        <dbReference type="SAM" id="MobiDB-lite"/>
    </source>
</evidence>
<gene>
    <name evidence="2" type="ORF">CEXT_427741</name>
</gene>